<dbReference type="AlphaFoldDB" id="A0AA39Q2P7"/>
<name>A0AA39Q2P7_9AGAR</name>
<gene>
    <name evidence="2" type="ORF">EDD18DRAFT_263359</name>
</gene>
<dbReference type="GO" id="GO:0003676">
    <property type="term" value="F:nucleic acid binding"/>
    <property type="evidence" value="ECO:0007669"/>
    <property type="project" value="InterPro"/>
</dbReference>
<feature type="compositionally biased region" description="Polar residues" evidence="1">
    <location>
        <begin position="1"/>
        <end position="12"/>
    </location>
</feature>
<feature type="region of interest" description="Disordered" evidence="1">
    <location>
        <begin position="133"/>
        <end position="165"/>
    </location>
</feature>
<feature type="region of interest" description="Disordered" evidence="1">
    <location>
        <begin position="1"/>
        <end position="37"/>
    </location>
</feature>
<evidence type="ECO:0000313" key="2">
    <source>
        <dbReference type="EMBL" id="KAK0495137.1"/>
    </source>
</evidence>
<evidence type="ECO:0008006" key="4">
    <source>
        <dbReference type="Google" id="ProtNLM"/>
    </source>
</evidence>
<reference evidence="2" key="1">
    <citation type="submission" date="2023-06" db="EMBL/GenBank/DDBJ databases">
        <authorList>
            <consortium name="Lawrence Berkeley National Laboratory"/>
            <person name="Ahrendt S."/>
            <person name="Sahu N."/>
            <person name="Indic B."/>
            <person name="Wong-Bajracharya J."/>
            <person name="Merenyi Z."/>
            <person name="Ke H.-M."/>
            <person name="Monk M."/>
            <person name="Kocsube S."/>
            <person name="Drula E."/>
            <person name="Lipzen A."/>
            <person name="Balint B."/>
            <person name="Henrissat B."/>
            <person name="Andreopoulos B."/>
            <person name="Martin F.M."/>
            <person name="Harder C.B."/>
            <person name="Rigling D."/>
            <person name="Ford K.L."/>
            <person name="Foster G.D."/>
            <person name="Pangilinan J."/>
            <person name="Papanicolaou A."/>
            <person name="Barry K."/>
            <person name="LaButti K."/>
            <person name="Viragh M."/>
            <person name="Koriabine M."/>
            <person name="Yan M."/>
            <person name="Riley R."/>
            <person name="Champramary S."/>
            <person name="Plett K.L."/>
            <person name="Tsai I.J."/>
            <person name="Slot J."/>
            <person name="Sipos G."/>
            <person name="Plett J."/>
            <person name="Nagy L.G."/>
            <person name="Grigoriev I.V."/>
        </authorList>
    </citation>
    <scope>NUCLEOTIDE SEQUENCE</scope>
    <source>
        <strain evidence="2">HWK02</strain>
    </source>
</reference>
<proteinExistence type="predicted"/>
<dbReference type="EMBL" id="JAUEPU010000018">
    <property type="protein sequence ID" value="KAK0495137.1"/>
    <property type="molecule type" value="Genomic_DNA"/>
</dbReference>
<sequence length="264" mass="28314">MSTVNVEGSGQNKVKLETASQEPKIGDKRQREDNGGQAIISTGQNDALLISDLQWWTTDEDLRQVAQNVGVNIEHKNITFSEHKINGKSKGQVYIECRSSENAAILKDWFSTNEFQNRWVTVEFASSMHGNPYRTLPKEPVPRVSQNGNMGRGGGPGYRGRGGPAPAVRGGMVPNQGMGMMPNMGMGMLNMGMAQGYMIPGGGFQGQGQGGMMNRGGRGGGMGMMDPIQRGGMPQGRGGHVNPAFVQGRGGIPDGPRKRPRLDG</sequence>
<feature type="compositionally biased region" description="Basic and acidic residues" evidence="1">
    <location>
        <begin position="24"/>
        <end position="34"/>
    </location>
</feature>
<comment type="caution">
    <text evidence="2">The sequence shown here is derived from an EMBL/GenBank/DDBJ whole genome shotgun (WGS) entry which is preliminary data.</text>
</comment>
<accession>A0AA39Q2P7</accession>
<dbReference type="GO" id="GO:0005634">
    <property type="term" value="C:nucleus"/>
    <property type="evidence" value="ECO:0007669"/>
    <property type="project" value="UniProtKB-SubCell"/>
</dbReference>
<evidence type="ECO:0000256" key="1">
    <source>
        <dbReference type="SAM" id="MobiDB-lite"/>
    </source>
</evidence>
<dbReference type="InterPro" id="IPR012677">
    <property type="entry name" value="Nucleotide-bd_a/b_plait_sf"/>
</dbReference>
<protein>
    <recommendedName>
        <fullName evidence="4">RRM domain-containing protein</fullName>
    </recommendedName>
</protein>
<dbReference type="Proteomes" id="UP001175228">
    <property type="component" value="Unassembled WGS sequence"/>
</dbReference>
<dbReference type="GO" id="GO:0006397">
    <property type="term" value="P:mRNA processing"/>
    <property type="evidence" value="ECO:0007669"/>
    <property type="project" value="UniProtKB-KW"/>
</dbReference>
<dbReference type="InterPro" id="IPR035979">
    <property type="entry name" value="RBD_domain_sf"/>
</dbReference>
<feature type="compositionally biased region" description="Gly residues" evidence="1">
    <location>
        <begin position="150"/>
        <end position="163"/>
    </location>
</feature>
<feature type="region of interest" description="Disordered" evidence="1">
    <location>
        <begin position="230"/>
        <end position="264"/>
    </location>
</feature>
<dbReference type="CDD" id="cd12372">
    <property type="entry name" value="RRM_CFIm68_CFIm59"/>
    <property type="match status" value="1"/>
</dbReference>
<organism evidence="2 3">
    <name type="scientific">Armillaria luteobubalina</name>
    <dbReference type="NCBI Taxonomy" id="153913"/>
    <lineage>
        <taxon>Eukaryota</taxon>
        <taxon>Fungi</taxon>
        <taxon>Dikarya</taxon>
        <taxon>Basidiomycota</taxon>
        <taxon>Agaricomycotina</taxon>
        <taxon>Agaricomycetes</taxon>
        <taxon>Agaricomycetidae</taxon>
        <taxon>Agaricales</taxon>
        <taxon>Marasmiineae</taxon>
        <taxon>Physalacriaceae</taxon>
        <taxon>Armillaria</taxon>
    </lineage>
</organism>
<feature type="compositionally biased region" description="Basic and acidic residues" evidence="1">
    <location>
        <begin position="255"/>
        <end position="264"/>
    </location>
</feature>
<dbReference type="SUPFAM" id="SSF54928">
    <property type="entry name" value="RNA-binding domain, RBD"/>
    <property type="match status" value="1"/>
</dbReference>
<dbReference type="PANTHER" id="PTHR23204">
    <property type="entry name" value="CLEAVAGE AND POLYADENYLATION SPECIFIC FACTOR"/>
    <property type="match status" value="1"/>
</dbReference>
<dbReference type="Gene3D" id="3.30.70.330">
    <property type="match status" value="1"/>
</dbReference>
<keyword evidence="3" id="KW-1185">Reference proteome</keyword>
<evidence type="ECO:0000313" key="3">
    <source>
        <dbReference type="Proteomes" id="UP001175228"/>
    </source>
</evidence>
<dbReference type="InterPro" id="IPR034772">
    <property type="entry name" value="CPSF6/7"/>
</dbReference>